<feature type="region of interest" description="Disordered" evidence="1">
    <location>
        <begin position="74"/>
        <end position="100"/>
    </location>
</feature>
<accession>A0ABD2ACX0</accession>
<name>A0ABD2ACX0_VESSQ</name>
<proteinExistence type="predicted"/>
<feature type="compositionally biased region" description="Basic and acidic residues" evidence="1">
    <location>
        <begin position="37"/>
        <end position="60"/>
    </location>
</feature>
<reference evidence="2 3" key="1">
    <citation type="journal article" date="2024" name="Ann. Entomol. Soc. Am.">
        <title>Genomic analyses of the southern and eastern yellowjacket wasps (Hymenoptera: Vespidae) reveal evolutionary signatures of social life.</title>
        <authorList>
            <person name="Catto M.A."/>
            <person name="Caine P.B."/>
            <person name="Orr S.E."/>
            <person name="Hunt B.G."/>
            <person name="Goodisman M.A.D."/>
        </authorList>
    </citation>
    <scope>NUCLEOTIDE SEQUENCE [LARGE SCALE GENOMIC DNA]</scope>
    <source>
        <strain evidence="2">233</strain>
        <tissue evidence="2">Head and thorax</tissue>
    </source>
</reference>
<evidence type="ECO:0000256" key="1">
    <source>
        <dbReference type="SAM" id="MobiDB-lite"/>
    </source>
</evidence>
<evidence type="ECO:0000313" key="2">
    <source>
        <dbReference type="EMBL" id="KAL2717685.1"/>
    </source>
</evidence>
<evidence type="ECO:0000313" key="3">
    <source>
        <dbReference type="Proteomes" id="UP001607302"/>
    </source>
</evidence>
<sequence>MVTVTLIIKKFNVHVPPTLFRVGVHIDDDDDDDHDDDDNKKRIVPDKSAHERRRTDEGTRTKFQPRKRLLLLLGNDWSPSRSGPKPHHGRWMKPDASTNDEEQRTLLYAGRKDAIFVCQRTSRCSGREVGRLF</sequence>
<gene>
    <name evidence="2" type="ORF">V1478_013385</name>
</gene>
<organism evidence="2 3">
    <name type="scientific">Vespula squamosa</name>
    <name type="common">Southern yellow jacket</name>
    <name type="synonym">Wasp</name>
    <dbReference type="NCBI Taxonomy" id="30214"/>
    <lineage>
        <taxon>Eukaryota</taxon>
        <taxon>Metazoa</taxon>
        <taxon>Ecdysozoa</taxon>
        <taxon>Arthropoda</taxon>
        <taxon>Hexapoda</taxon>
        <taxon>Insecta</taxon>
        <taxon>Pterygota</taxon>
        <taxon>Neoptera</taxon>
        <taxon>Endopterygota</taxon>
        <taxon>Hymenoptera</taxon>
        <taxon>Apocrita</taxon>
        <taxon>Aculeata</taxon>
        <taxon>Vespoidea</taxon>
        <taxon>Vespidae</taxon>
        <taxon>Vespinae</taxon>
        <taxon>Vespula</taxon>
    </lineage>
</organism>
<protein>
    <submittedName>
        <fullName evidence="2">Uncharacterized protein</fullName>
    </submittedName>
</protein>
<feature type="region of interest" description="Disordered" evidence="1">
    <location>
        <begin position="28"/>
        <end position="61"/>
    </location>
</feature>
<comment type="caution">
    <text evidence="2">The sequence shown here is derived from an EMBL/GenBank/DDBJ whole genome shotgun (WGS) entry which is preliminary data.</text>
</comment>
<keyword evidence="3" id="KW-1185">Reference proteome</keyword>
<dbReference type="Proteomes" id="UP001607302">
    <property type="component" value="Unassembled WGS sequence"/>
</dbReference>
<dbReference type="EMBL" id="JAUDFV010000153">
    <property type="protein sequence ID" value="KAL2717685.1"/>
    <property type="molecule type" value="Genomic_DNA"/>
</dbReference>
<dbReference type="AlphaFoldDB" id="A0ABD2ACX0"/>